<dbReference type="Pfam" id="PF13518">
    <property type="entry name" value="HTH_28"/>
    <property type="match status" value="1"/>
</dbReference>
<evidence type="ECO:0000313" key="3">
    <source>
        <dbReference type="EMBL" id="NEX01781.1"/>
    </source>
</evidence>
<dbReference type="Proteomes" id="UP000473091">
    <property type="component" value="Unassembled WGS sequence"/>
</dbReference>
<dbReference type="PANTHER" id="PTHR33795">
    <property type="entry name" value="INSERTION ELEMENT IS150 PROTEIN INSJ"/>
    <property type="match status" value="1"/>
</dbReference>
<reference evidence="3 4" key="2">
    <citation type="submission" date="2020-03" db="EMBL/GenBank/DDBJ databases">
        <title>Investigating the evolutionary divergence of the Butyrivibrio group.</title>
        <authorList>
            <person name="Skvortsov T."/>
            <person name="Santos F.G."/>
            <person name="Ting K.S."/>
            <person name="Creevey C.J."/>
        </authorList>
    </citation>
    <scope>NUCLEOTIDE SEQUENCE [LARGE SCALE GENOMIC DNA]</scope>
    <source>
        <strain evidence="3 4">MZ8</strain>
    </source>
</reference>
<feature type="domain" description="Insertion element IS150 protein InsJ-like helix-turn-helix" evidence="2">
    <location>
        <begin position="63"/>
        <end position="114"/>
    </location>
</feature>
<comment type="caution">
    <text evidence="3">The sequence shown here is derived from an EMBL/GenBank/DDBJ whole genome shotgun (WGS) entry which is preliminary data.</text>
</comment>
<organism evidence="3 4">
    <name type="scientific">Pseudobutyrivibrio xylanivorans</name>
    <dbReference type="NCBI Taxonomy" id="185007"/>
    <lineage>
        <taxon>Bacteria</taxon>
        <taxon>Bacillati</taxon>
        <taxon>Bacillota</taxon>
        <taxon>Clostridia</taxon>
        <taxon>Lachnospirales</taxon>
        <taxon>Lachnospiraceae</taxon>
        <taxon>Pseudobutyrivibrio</taxon>
    </lineage>
</organism>
<dbReference type="InterPro" id="IPR052057">
    <property type="entry name" value="IS150/IS1296_orfA-like"/>
</dbReference>
<dbReference type="SUPFAM" id="SSF46689">
    <property type="entry name" value="Homeodomain-like"/>
    <property type="match status" value="1"/>
</dbReference>
<evidence type="ECO:0000259" key="2">
    <source>
        <dbReference type="Pfam" id="PF13518"/>
    </source>
</evidence>
<dbReference type="AlphaFoldDB" id="A0A6M0LLN4"/>
<dbReference type="SUPFAM" id="SSF48295">
    <property type="entry name" value="TrpR-like"/>
    <property type="match status" value="1"/>
</dbReference>
<reference evidence="3 4" key="1">
    <citation type="submission" date="2019-09" db="EMBL/GenBank/DDBJ databases">
        <authorList>
            <person name="Pidcock S.E."/>
            <person name="Huws S.A."/>
        </authorList>
    </citation>
    <scope>NUCLEOTIDE SEQUENCE [LARGE SCALE GENOMIC DNA]</scope>
    <source>
        <strain evidence="3 4">MZ8</strain>
    </source>
</reference>
<dbReference type="InterPro" id="IPR055247">
    <property type="entry name" value="InsJ-like_HTH"/>
</dbReference>
<evidence type="ECO:0000313" key="4">
    <source>
        <dbReference type="Proteomes" id="UP000473091"/>
    </source>
</evidence>
<dbReference type="PANTHER" id="PTHR33795:SF1">
    <property type="entry name" value="INSERTION ELEMENT IS150 PROTEIN INSJ"/>
    <property type="match status" value="1"/>
</dbReference>
<dbReference type="EMBL" id="VTVE01000002">
    <property type="protein sequence ID" value="NEX01781.1"/>
    <property type="molecule type" value="Genomic_DNA"/>
</dbReference>
<dbReference type="Gene3D" id="1.10.10.10">
    <property type="entry name" value="Winged helix-like DNA-binding domain superfamily/Winged helix DNA-binding domain"/>
    <property type="match status" value="2"/>
</dbReference>
<sequence>MQKTSYEDKCKVVSMVLDDGYSYLKAGRTIGVSKTTVMGWVRIVKEHGYAKLETPKRSYSGEFKLSVLKYMKENHCSLHEASAHFNVCRSQIQRWEKKYYEKGESALMEDGRGRSSKIRKPRTPVDLNQDLLKELEYLRMENEYLKKLNALVQKRENQSYTKK</sequence>
<name>A0A6M0LLN4_PSEXY</name>
<evidence type="ECO:0000256" key="1">
    <source>
        <dbReference type="ARBA" id="ARBA00038232"/>
    </source>
</evidence>
<proteinExistence type="inferred from homology"/>
<dbReference type="InterPro" id="IPR010921">
    <property type="entry name" value="Trp_repressor/repl_initiator"/>
</dbReference>
<dbReference type="InterPro" id="IPR036388">
    <property type="entry name" value="WH-like_DNA-bd_sf"/>
</dbReference>
<comment type="similarity">
    <text evidence="1">Belongs to the IS150/IS1296 orfA family.</text>
</comment>
<gene>
    <name evidence="3" type="ORF">F0Q01_07800</name>
</gene>
<protein>
    <submittedName>
        <fullName evidence="3">Transposase</fullName>
    </submittedName>
</protein>
<dbReference type="RefSeq" id="WP_090487971.1">
    <property type="nucleotide sequence ID" value="NZ_VTVE01000002.1"/>
</dbReference>
<dbReference type="GO" id="GO:0043565">
    <property type="term" value="F:sequence-specific DNA binding"/>
    <property type="evidence" value="ECO:0007669"/>
    <property type="project" value="InterPro"/>
</dbReference>
<accession>A0A6M0LLN4</accession>
<dbReference type="InterPro" id="IPR009057">
    <property type="entry name" value="Homeodomain-like_sf"/>
</dbReference>